<dbReference type="Proteomes" id="UP001140011">
    <property type="component" value="Unassembled WGS sequence"/>
</dbReference>
<evidence type="ECO:0000259" key="2">
    <source>
        <dbReference type="SMART" id="SM01140"/>
    </source>
</evidence>
<proteinExistence type="predicted"/>
<evidence type="ECO:0000313" key="4">
    <source>
        <dbReference type="Proteomes" id="UP001140011"/>
    </source>
</evidence>
<dbReference type="SMART" id="SM01140">
    <property type="entry name" value="Drf_GBD"/>
    <property type="match status" value="1"/>
</dbReference>
<feature type="compositionally biased region" description="Low complexity" evidence="1">
    <location>
        <begin position="568"/>
        <end position="589"/>
    </location>
</feature>
<dbReference type="Gene3D" id="1.25.10.10">
    <property type="entry name" value="Leucine-rich Repeat Variant"/>
    <property type="match status" value="1"/>
</dbReference>
<dbReference type="AlphaFoldDB" id="A0A9W8GZQ1"/>
<dbReference type="PANTHER" id="PTHR47102:SF2">
    <property type="entry name" value="PROTEIN BNI1"/>
    <property type="match status" value="1"/>
</dbReference>
<sequence>MRFPFSIHRGFKSSDNFVQLTADNEPSHVDYRDHNQQHRNTTVTEAQLKRMSLVAEQPRRAGSPGAGRDRGMSTGSYMGSSPQLHQQQPQQRYSRGRPLSAVFAQSPSADLHLAQIEEELDTIMDEMGLQAEQRLPMKNMSLDSKIQLIHTHKAKTGKGHRADATPLSEHLKILNKAGTQSLPRARLEKLRVDIAYQSIQQLNAFVEDGGLRLLLTHLTQLNERKTATRRQDELLKEREILSCILGMAKVNVGARFLLEGTTAHIRHILDSVGTLWVPCSVMSLRIISYLIQQEGMHSIDVIIASLFRREVATDDPGASKRSAAFVEWMQAIDHAMEDYDGTVQPVISSADQQQVTANAIELVSSSLMMANSILDALSGSIDKRIKFYERLHGHEMLTKFAKVRTWRISIINAHLSRWDEALRRDYNIARSQRADAVVLDSSGDSTIRDMTLFKNFIAHYQEAKAAAESNISPESSDADDEFLRMNLSTYSQQSTSPGAVAMSTMSAPITPDTTNMAARSSRPVSIAESTSSIVYSRDIVDPVVAPFMAHSRSRSNIAETGSLRNLRAAPSSSSHPGSPSMSAESSDSALVGLKSAHSQLKRAFLDTPRLPTESNSDARRELQAIVELAQSMLVTFE</sequence>
<keyword evidence="4" id="KW-1185">Reference proteome</keyword>
<evidence type="ECO:0000313" key="3">
    <source>
        <dbReference type="EMBL" id="KAJ2752289.1"/>
    </source>
</evidence>
<comment type="caution">
    <text evidence="3">The sequence shown here is derived from an EMBL/GenBank/DDBJ whole genome shotgun (WGS) entry which is preliminary data.</text>
</comment>
<dbReference type="Pfam" id="PF06371">
    <property type="entry name" value="Drf_GBD"/>
    <property type="match status" value="1"/>
</dbReference>
<feature type="region of interest" description="Disordered" evidence="1">
    <location>
        <begin position="53"/>
        <end position="97"/>
    </location>
</feature>
<dbReference type="GO" id="GO:0031267">
    <property type="term" value="F:small GTPase binding"/>
    <property type="evidence" value="ECO:0007669"/>
    <property type="project" value="InterPro"/>
</dbReference>
<accession>A0A9W8GZQ1</accession>
<protein>
    <recommendedName>
        <fullName evidence="2">Formin GTPase-binding domain-containing protein</fullName>
    </recommendedName>
</protein>
<dbReference type="InterPro" id="IPR016024">
    <property type="entry name" value="ARM-type_fold"/>
</dbReference>
<gene>
    <name evidence="3" type="ORF">GGI19_003934</name>
</gene>
<feature type="compositionally biased region" description="Low complexity" evidence="1">
    <location>
        <begin position="80"/>
        <end position="97"/>
    </location>
</feature>
<evidence type="ECO:0000256" key="1">
    <source>
        <dbReference type="SAM" id="MobiDB-lite"/>
    </source>
</evidence>
<dbReference type="InterPro" id="IPR051661">
    <property type="entry name" value="Actin_filament_regulator"/>
</dbReference>
<dbReference type="GO" id="GO:0030036">
    <property type="term" value="P:actin cytoskeleton organization"/>
    <property type="evidence" value="ECO:0007669"/>
    <property type="project" value="InterPro"/>
</dbReference>
<dbReference type="InterPro" id="IPR011989">
    <property type="entry name" value="ARM-like"/>
</dbReference>
<feature type="domain" description="Formin GTPase-binding" evidence="2">
    <location>
        <begin position="104"/>
        <end position="292"/>
    </location>
</feature>
<organism evidence="3 4">
    <name type="scientific">Coemansia pectinata</name>
    <dbReference type="NCBI Taxonomy" id="1052879"/>
    <lineage>
        <taxon>Eukaryota</taxon>
        <taxon>Fungi</taxon>
        <taxon>Fungi incertae sedis</taxon>
        <taxon>Zoopagomycota</taxon>
        <taxon>Kickxellomycotina</taxon>
        <taxon>Kickxellomycetes</taxon>
        <taxon>Kickxellales</taxon>
        <taxon>Kickxellaceae</taxon>
        <taxon>Coemansia</taxon>
    </lineage>
</organism>
<dbReference type="OrthoDB" id="5563331at2759"/>
<dbReference type="GO" id="GO:0003779">
    <property type="term" value="F:actin binding"/>
    <property type="evidence" value="ECO:0007669"/>
    <property type="project" value="InterPro"/>
</dbReference>
<name>A0A9W8GZQ1_9FUNG</name>
<dbReference type="PANTHER" id="PTHR47102">
    <property type="entry name" value="PROTEIN BNI1"/>
    <property type="match status" value="1"/>
</dbReference>
<dbReference type="EMBL" id="JANBUH010000301">
    <property type="protein sequence ID" value="KAJ2752289.1"/>
    <property type="molecule type" value="Genomic_DNA"/>
</dbReference>
<reference evidence="3" key="1">
    <citation type="submission" date="2022-07" db="EMBL/GenBank/DDBJ databases">
        <title>Phylogenomic reconstructions and comparative analyses of Kickxellomycotina fungi.</title>
        <authorList>
            <person name="Reynolds N.K."/>
            <person name="Stajich J.E."/>
            <person name="Barry K."/>
            <person name="Grigoriev I.V."/>
            <person name="Crous P."/>
            <person name="Smith M.E."/>
        </authorList>
    </citation>
    <scope>NUCLEOTIDE SEQUENCE</scope>
    <source>
        <strain evidence="3">BCRC 34297</strain>
    </source>
</reference>
<dbReference type="SUPFAM" id="SSF48371">
    <property type="entry name" value="ARM repeat"/>
    <property type="match status" value="1"/>
</dbReference>
<dbReference type="InterPro" id="IPR010473">
    <property type="entry name" value="GTPase-bd"/>
</dbReference>
<feature type="region of interest" description="Disordered" evidence="1">
    <location>
        <begin position="558"/>
        <end position="590"/>
    </location>
</feature>